<organism evidence="1 2">
    <name type="scientific">Arctium lappa</name>
    <name type="common">Greater burdock</name>
    <name type="synonym">Lappa major</name>
    <dbReference type="NCBI Taxonomy" id="4217"/>
    <lineage>
        <taxon>Eukaryota</taxon>
        <taxon>Viridiplantae</taxon>
        <taxon>Streptophyta</taxon>
        <taxon>Embryophyta</taxon>
        <taxon>Tracheophyta</taxon>
        <taxon>Spermatophyta</taxon>
        <taxon>Magnoliopsida</taxon>
        <taxon>eudicotyledons</taxon>
        <taxon>Gunneridae</taxon>
        <taxon>Pentapetalae</taxon>
        <taxon>asterids</taxon>
        <taxon>campanulids</taxon>
        <taxon>Asterales</taxon>
        <taxon>Asteraceae</taxon>
        <taxon>Carduoideae</taxon>
        <taxon>Cardueae</taxon>
        <taxon>Arctiinae</taxon>
        <taxon>Arctium</taxon>
    </lineage>
</organism>
<name>A0ACB9DPK3_ARCLA</name>
<reference evidence="2" key="1">
    <citation type="journal article" date="2022" name="Mol. Ecol. Resour.">
        <title>The genomes of chicory, endive, great burdock and yacon provide insights into Asteraceae palaeo-polyploidization history and plant inulin production.</title>
        <authorList>
            <person name="Fan W."/>
            <person name="Wang S."/>
            <person name="Wang H."/>
            <person name="Wang A."/>
            <person name="Jiang F."/>
            <person name="Liu H."/>
            <person name="Zhao H."/>
            <person name="Xu D."/>
            <person name="Zhang Y."/>
        </authorList>
    </citation>
    <scope>NUCLEOTIDE SEQUENCE [LARGE SCALE GENOMIC DNA]</scope>
    <source>
        <strain evidence="2">cv. Niubang</strain>
    </source>
</reference>
<comment type="caution">
    <text evidence="1">The sequence shown here is derived from an EMBL/GenBank/DDBJ whole genome shotgun (WGS) entry which is preliminary data.</text>
</comment>
<protein>
    <submittedName>
        <fullName evidence="1">Uncharacterized protein</fullName>
    </submittedName>
</protein>
<gene>
    <name evidence="1" type="ORF">L6452_11858</name>
</gene>
<evidence type="ECO:0000313" key="1">
    <source>
        <dbReference type="EMBL" id="KAI3748628.1"/>
    </source>
</evidence>
<keyword evidence="2" id="KW-1185">Reference proteome</keyword>
<reference evidence="1 2" key="2">
    <citation type="journal article" date="2022" name="Mol. Ecol. Resour.">
        <title>The genomes of chicory, endive, great burdock and yacon provide insights into Asteraceae paleo-polyploidization history and plant inulin production.</title>
        <authorList>
            <person name="Fan W."/>
            <person name="Wang S."/>
            <person name="Wang H."/>
            <person name="Wang A."/>
            <person name="Jiang F."/>
            <person name="Liu H."/>
            <person name="Zhao H."/>
            <person name="Xu D."/>
            <person name="Zhang Y."/>
        </authorList>
    </citation>
    <scope>NUCLEOTIDE SEQUENCE [LARGE SCALE GENOMIC DNA]</scope>
    <source>
        <strain evidence="2">cv. Niubang</strain>
    </source>
</reference>
<dbReference type="EMBL" id="CM042049">
    <property type="protein sequence ID" value="KAI3748628.1"/>
    <property type="molecule type" value="Genomic_DNA"/>
</dbReference>
<accession>A0ACB9DPK3</accession>
<proteinExistence type="predicted"/>
<evidence type="ECO:0000313" key="2">
    <source>
        <dbReference type="Proteomes" id="UP001055879"/>
    </source>
</evidence>
<sequence length="71" mass="8300">MNHKDEPCLVWSSPSQNFQELSSQRTERRNLLLDSFLESLGPSWLKKKKIEKKVLKIHAAKEKTASKIFNM</sequence>
<dbReference type="Proteomes" id="UP001055879">
    <property type="component" value="Linkage Group LG03"/>
</dbReference>